<protein>
    <submittedName>
        <fullName evidence="5">Uncharacterized protein</fullName>
    </submittedName>
</protein>
<dbReference type="InterPro" id="IPR041661">
    <property type="entry name" value="ZN622/Rei1/Reh1_Znf-C2H2"/>
</dbReference>
<evidence type="ECO:0000256" key="3">
    <source>
        <dbReference type="ARBA" id="ARBA00022833"/>
    </source>
</evidence>
<name>A0A182FBD4_ANOAL</name>
<dbReference type="InterPro" id="IPR036236">
    <property type="entry name" value="Znf_C2H2_sf"/>
</dbReference>
<dbReference type="Proteomes" id="UP000069272">
    <property type="component" value="Chromosome 3R"/>
</dbReference>
<dbReference type="SUPFAM" id="SSF57667">
    <property type="entry name" value="beta-beta-alpha zinc fingers"/>
    <property type="match status" value="2"/>
</dbReference>
<reference evidence="5" key="2">
    <citation type="submission" date="2022-08" db="UniProtKB">
        <authorList>
            <consortium name="EnsemblMetazoa"/>
        </authorList>
    </citation>
    <scope>IDENTIFICATION</scope>
    <source>
        <strain evidence="5">STECLA/ALBI9_A</strain>
    </source>
</reference>
<organism evidence="5 6">
    <name type="scientific">Anopheles albimanus</name>
    <name type="common">New world malaria mosquito</name>
    <dbReference type="NCBI Taxonomy" id="7167"/>
    <lineage>
        <taxon>Eukaryota</taxon>
        <taxon>Metazoa</taxon>
        <taxon>Ecdysozoa</taxon>
        <taxon>Arthropoda</taxon>
        <taxon>Hexapoda</taxon>
        <taxon>Insecta</taxon>
        <taxon>Pterygota</taxon>
        <taxon>Neoptera</taxon>
        <taxon>Endopterygota</taxon>
        <taxon>Diptera</taxon>
        <taxon>Nematocera</taxon>
        <taxon>Culicoidea</taxon>
        <taxon>Culicidae</taxon>
        <taxon>Anophelinae</taxon>
        <taxon>Anopheles</taxon>
    </lineage>
</organism>
<dbReference type="GO" id="GO:0008270">
    <property type="term" value="F:zinc ion binding"/>
    <property type="evidence" value="ECO:0007669"/>
    <property type="project" value="UniProtKB-KW"/>
</dbReference>
<dbReference type="PANTHER" id="PTHR13267">
    <property type="entry name" value="ZINC FINGER PROTEIN 277"/>
    <property type="match status" value="1"/>
</dbReference>
<dbReference type="PANTHER" id="PTHR13267:SF3">
    <property type="entry name" value="ZINC FINGER PROTEIN 277"/>
    <property type="match status" value="1"/>
</dbReference>
<dbReference type="AlphaFoldDB" id="A0A182FBD4"/>
<dbReference type="PROSITE" id="PS50157">
    <property type="entry name" value="ZINC_FINGER_C2H2_2"/>
    <property type="match status" value="1"/>
</dbReference>
<evidence type="ECO:0000256" key="2">
    <source>
        <dbReference type="ARBA" id="ARBA00022771"/>
    </source>
</evidence>
<evidence type="ECO:0000256" key="4">
    <source>
        <dbReference type="ARBA" id="ARBA00034119"/>
    </source>
</evidence>
<dbReference type="STRING" id="7167.A0A182FBD4"/>
<dbReference type="PROSITE" id="PS00028">
    <property type="entry name" value="ZINC_FINGER_C2H2_1"/>
    <property type="match status" value="2"/>
</dbReference>
<dbReference type="KEGG" id="aali:118465675"/>
<dbReference type="RefSeq" id="XP_035789998.1">
    <property type="nucleotide sequence ID" value="XM_035934105.1"/>
</dbReference>
<dbReference type="InterPro" id="IPR013087">
    <property type="entry name" value="Znf_C2H2_type"/>
</dbReference>
<reference evidence="5 6" key="1">
    <citation type="journal article" date="2017" name="G3 (Bethesda)">
        <title>The Physical Genome Mapping of Anopheles albimanus Corrected Scaffold Misassemblies and Identified Interarm Rearrangements in Genus Anopheles.</title>
        <authorList>
            <person name="Artemov G.N."/>
            <person name="Peery A.N."/>
            <person name="Jiang X."/>
            <person name="Tu Z."/>
            <person name="Stegniy V.N."/>
            <person name="Sharakhova M.V."/>
            <person name="Sharakhov I.V."/>
        </authorList>
    </citation>
    <scope>NUCLEOTIDE SEQUENCE [LARGE SCALE GENOMIC DNA]</scope>
    <source>
        <strain evidence="5 6">ALBI9_A</strain>
    </source>
</reference>
<accession>A0A182FBD4</accession>
<dbReference type="OrthoDB" id="278606at2759"/>
<evidence type="ECO:0000256" key="1">
    <source>
        <dbReference type="ARBA" id="ARBA00022723"/>
    </source>
</evidence>
<keyword evidence="1" id="KW-0479">Metal-binding</keyword>
<dbReference type="EnsemblMetazoa" id="AALB003817-RA">
    <property type="protein sequence ID" value="AALB003817-PA"/>
    <property type="gene ID" value="AALB003817"/>
</dbReference>
<dbReference type="GeneID" id="118465675"/>
<comment type="similarity">
    <text evidence="4">Belongs to the ZNF277 family.</text>
</comment>
<evidence type="ECO:0000313" key="5">
    <source>
        <dbReference type="EnsemblMetazoa" id="AALB003817-PA"/>
    </source>
</evidence>
<dbReference type="InterPro" id="IPR040048">
    <property type="entry name" value="ZNF277"/>
</dbReference>
<dbReference type="SMART" id="SM00355">
    <property type="entry name" value="ZnF_C2H2"/>
    <property type="match status" value="5"/>
</dbReference>
<keyword evidence="2" id="KW-0863">Zinc-finger</keyword>
<dbReference type="VEuPathDB" id="VectorBase:AALB20_032956"/>
<dbReference type="VEuPathDB" id="VectorBase:AALB003817"/>
<evidence type="ECO:0000313" key="6">
    <source>
        <dbReference type="Proteomes" id="UP000069272"/>
    </source>
</evidence>
<dbReference type="Gene3D" id="3.30.160.60">
    <property type="entry name" value="Classic Zinc Finger"/>
    <property type="match status" value="1"/>
</dbReference>
<dbReference type="Pfam" id="PF12756">
    <property type="entry name" value="zf-C2H2_2"/>
    <property type="match status" value="2"/>
</dbReference>
<keyword evidence="3" id="KW-0862">Zinc</keyword>
<sequence length="453" mass="52911">MSIKIDYDAADGAGPSANSSIIGPLNFSKDQIASEPPTSLVNERDVPCMFCDKTYDFHSRENGPDHYLAHLYLVHRLIIDEVKEIGCLASYCYYWKEKFRDNPPEKFCSAMLLNQLPDGTASSTSEKYFLLSDVEPLDAEIRQRLRREKLELVLTRHQFERTDRNFHRDCLYCRDYRSETRPDFIAHLYTKHYLQLGKPEHLVFVDELIETVQEKLNQLICLFCEKVFKDRPTLKEHMRKKGHKRINPDNRYYDRFFLVNYRHKQKPAYVPIAERKQESSVFVSDAESDSDWSDWNGEEQRTTCLFCAHLEADIALLKQHMVQNHSFDFDESVAGLSFYQRVKVVNFVRRQMHIRKCIGCGEQMSDYDTLCAHLSSTAHCRLDRESCPWDQPEYFFPTYEDDQFLCHLEVDDGNEDELYDSSDHEGAVVISEPVKASINIDAESLALESLNLQ</sequence>
<keyword evidence="6" id="KW-1185">Reference proteome</keyword>
<dbReference type="RefSeq" id="XP_035789999.1">
    <property type="nucleotide sequence ID" value="XM_035934106.1"/>
</dbReference>
<proteinExistence type="inferred from homology"/>